<dbReference type="RefSeq" id="WP_039488927.1">
    <property type="nucleotide sequence ID" value="NZ_JASGWX010000008.1"/>
</dbReference>
<proteinExistence type="predicted"/>
<dbReference type="InterPro" id="IPR021352">
    <property type="entry name" value="DUF2971"/>
</dbReference>
<evidence type="ECO:0000313" key="1">
    <source>
        <dbReference type="EMBL" id="MDP4484443.1"/>
    </source>
</evidence>
<gene>
    <name evidence="1" type="ORF">QDH73_10515</name>
</gene>
<sequence>MKLYKYLSADAATAFLTEPTLRLSQNNSQNDPFEVLPTGIDINKIKDVSQETIKIFGREFNSHRDINPYLDLYGYVSLSKNKESMPMWGNYATNSKGILVEFEVDEEDPFSIFDIDKTNDIEAYLSDNVIYNRERSYSKNITTLSDEEVNNFSKHYFFSKHESWKHEEEYRFALPFTNCNKVITLGNSDETKNKLSSLGYKGDLREKINDLSYLLYLTGSCESSLSEWNSVWRNYEAYQVMFLIKVNPSKISKIYLGVNSDVKKMKEAIIEGTKLATGNRGRFYNSFEQKFTDVYRCKLDSNLFKLKYEILM</sequence>
<evidence type="ECO:0000313" key="2">
    <source>
        <dbReference type="Proteomes" id="UP001242314"/>
    </source>
</evidence>
<dbReference type="Pfam" id="PF11185">
    <property type="entry name" value="DUF2971"/>
    <property type="match status" value="1"/>
</dbReference>
<comment type="caution">
    <text evidence="1">The sequence shown here is derived from an EMBL/GenBank/DDBJ whole genome shotgun (WGS) entry which is preliminary data.</text>
</comment>
<organism evidence="1 2">
    <name type="scientific">Pseudoalteromonas distincta</name>
    <dbReference type="NCBI Taxonomy" id="77608"/>
    <lineage>
        <taxon>Bacteria</taxon>
        <taxon>Pseudomonadati</taxon>
        <taxon>Pseudomonadota</taxon>
        <taxon>Gammaproteobacteria</taxon>
        <taxon>Alteromonadales</taxon>
        <taxon>Pseudoalteromonadaceae</taxon>
        <taxon>Pseudoalteromonas</taxon>
    </lineage>
</organism>
<protein>
    <submittedName>
        <fullName evidence="1">DUF2971 domain-containing protein</fullName>
    </submittedName>
</protein>
<accession>A0ABT9GEZ5</accession>
<dbReference type="EMBL" id="JASGWX010000008">
    <property type="protein sequence ID" value="MDP4484443.1"/>
    <property type="molecule type" value="Genomic_DNA"/>
</dbReference>
<dbReference type="Proteomes" id="UP001242314">
    <property type="component" value="Unassembled WGS sequence"/>
</dbReference>
<reference evidence="1 2" key="1">
    <citation type="submission" date="2023-04" db="EMBL/GenBank/DDBJ databases">
        <title>Novel Pseudoalteromonas species isolated from Pacific coral.</title>
        <authorList>
            <person name="Videau P."/>
            <person name="Shlafstein M.D."/>
            <person name="Oline D.K."/>
            <person name="Strangman W.K."/>
            <person name="Hahnke R.L."/>
            <person name="Saw J.H."/>
            <person name="Ushijima B."/>
        </authorList>
    </citation>
    <scope>NUCLEOTIDE SEQUENCE [LARGE SCALE GENOMIC DNA]</scope>
    <source>
        <strain evidence="1 2">LMG 14908</strain>
    </source>
</reference>
<name>A0ABT9GEZ5_9GAMM</name>
<keyword evidence="2" id="KW-1185">Reference proteome</keyword>